<reference evidence="1" key="1">
    <citation type="journal article" date="2014" name="Front. Microbiol.">
        <title>High frequency of phylogenetically diverse reductive dehalogenase-homologous genes in deep subseafloor sedimentary metagenomes.</title>
        <authorList>
            <person name="Kawai M."/>
            <person name="Futagami T."/>
            <person name="Toyoda A."/>
            <person name="Takaki Y."/>
            <person name="Nishi S."/>
            <person name="Hori S."/>
            <person name="Arai W."/>
            <person name="Tsubouchi T."/>
            <person name="Morono Y."/>
            <person name="Uchiyama I."/>
            <person name="Ito T."/>
            <person name="Fujiyama A."/>
            <person name="Inagaki F."/>
            <person name="Takami H."/>
        </authorList>
    </citation>
    <scope>NUCLEOTIDE SEQUENCE</scope>
    <source>
        <strain evidence="1">Expedition CK06-06</strain>
    </source>
</reference>
<dbReference type="EMBL" id="BARS01052529">
    <property type="protein sequence ID" value="GAG43354.1"/>
    <property type="molecule type" value="Genomic_DNA"/>
</dbReference>
<sequence>MAKILYFVTNMEPMSISFALEHKESKVGICLLQDAVYFGCKGKRVNGKLAKALKQGIPVFVT</sequence>
<name>X0XJM3_9ZZZZ</name>
<protein>
    <submittedName>
        <fullName evidence="1">Uncharacterized protein</fullName>
    </submittedName>
</protein>
<dbReference type="AlphaFoldDB" id="X0XJM3"/>
<evidence type="ECO:0000313" key="1">
    <source>
        <dbReference type="EMBL" id="GAG43354.1"/>
    </source>
</evidence>
<feature type="non-terminal residue" evidence="1">
    <location>
        <position position="62"/>
    </location>
</feature>
<accession>X0XJM3</accession>
<gene>
    <name evidence="1" type="ORF">S01H1_78083</name>
</gene>
<organism evidence="1">
    <name type="scientific">marine sediment metagenome</name>
    <dbReference type="NCBI Taxonomy" id="412755"/>
    <lineage>
        <taxon>unclassified sequences</taxon>
        <taxon>metagenomes</taxon>
        <taxon>ecological metagenomes</taxon>
    </lineage>
</organism>
<comment type="caution">
    <text evidence="1">The sequence shown here is derived from an EMBL/GenBank/DDBJ whole genome shotgun (WGS) entry which is preliminary data.</text>
</comment>
<dbReference type="InterPro" id="IPR027396">
    <property type="entry name" value="DsrEFH-like"/>
</dbReference>
<dbReference type="Gene3D" id="3.40.1260.10">
    <property type="entry name" value="DsrEFH-like"/>
    <property type="match status" value="1"/>
</dbReference>
<proteinExistence type="predicted"/>